<feature type="region of interest" description="Disordered" evidence="1">
    <location>
        <begin position="1"/>
        <end position="23"/>
    </location>
</feature>
<organism evidence="2 3">
    <name type="scientific">Euroglyphus maynei</name>
    <name type="common">Mayne's house dust mite</name>
    <dbReference type="NCBI Taxonomy" id="6958"/>
    <lineage>
        <taxon>Eukaryota</taxon>
        <taxon>Metazoa</taxon>
        <taxon>Ecdysozoa</taxon>
        <taxon>Arthropoda</taxon>
        <taxon>Chelicerata</taxon>
        <taxon>Arachnida</taxon>
        <taxon>Acari</taxon>
        <taxon>Acariformes</taxon>
        <taxon>Sarcoptiformes</taxon>
        <taxon>Astigmata</taxon>
        <taxon>Psoroptidia</taxon>
        <taxon>Analgoidea</taxon>
        <taxon>Pyroglyphidae</taxon>
        <taxon>Pyroglyphinae</taxon>
        <taxon>Euroglyphus</taxon>
    </lineage>
</organism>
<evidence type="ECO:0000313" key="3">
    <source>
        <dbReference type="Proteomes" id="UP000194236"/>
    </source>
</evidence>
<name>A0A1Y3AR18_EURMA</name>
<dbReference type="AlphaFoldDB" id="A0A1Y3AR18"/>
<feature type="compositionally biased region" description="Basic residues" evidence="1">
    <location>
        <begin position="1"/>
        <end position="11"/>
    </location>
</feature>
<evidence type="ECO:0000256" key="1">
    <source>
        <dbReference type="SAM" id="MobiDB-lite"/>
    </source>
</evidence>
<accession>A0A1Y3AR18</accession>
<gene>
    <name evidence="2" type="ORF">BLA29_013703</name>
</gene>
<protein>
    <submittedName>
        <fullName evidence="2">Uncharacterized protein</fullName>
    </submittedName>
</protein>
<dbReference type="Proteomes" id="UP000194236">
    <property type="component" value="Unassembled WGS sequence"/>
</dbReference>
<comment type="caution">
    <text evidence="2">The sequence shown here is derived from an EMBL/GenBank/DDBJ whole genome shotgun (WGS) entry which is preliminary data.</text>
</comment>
<sequence>MAPLRRSRTLRSKPPICPTSPISVDNSRANSVFSARSGSAMQNYSAPFDYPFIVDHHYETDDQYLLKGEDFYSPYLQNPTETLKSSQPDLQWSPYTWKVKRCRSFADNRKLRSPEIDEMSPTPDSSDTI</sequence>
<dbReference type="EMBL" id="MUJZ01069490">
    <property type="protein sequence ID" value="OTF69625.1"/>
    <property type="molecule type" value="Genomic_DNA"/>
</dbReference>
<reference evidence="2 3" key="1">
    <citation type="submission" date="2017-03" db="EMBL/GenBank/DDBJ databases">
        <title>Genome Survey of Euroglyphus maynei.</title>
        <authorList>
            <person name="Arlian L.G."/>
            <person name="Morgan M.S."/>
            <person name="Rider S.D."/>
        </authorList>
    </citation>
    <scope>NUCLEOTIDE SEQUENCE [LARGE SCALE GENOMIC DNA]</scope>
    <source>
        <strain evidence="2">Arlian Lab</strain>
        <tissue evidence="2">Whole body</tissue>
    </source>
</reference>
<feature type="non-terminal residue" evidence="2">
    <location>
        <position position="129"/>
    </location>
</feature>
<proteinExistence type="predicted"/>
<evidence type="ECO:0000313" key="2">
    <source>
        <dbReference type="EMBL" id="OTF69625.1"/>
    </source>
</evidence>
<feature type="region of interest" description="Disordered" evidence="1">
    <location>
        <begin position="110"/>
        <end position="129"/>
    </location>
</feature>
<keyword evidence="3" id="KW-1185">Reference proteome</keyword>